<keyword evidence="1" id="KW-0472">Membrane</keyword>
<dbReference type="Proteomes" id="UP000885703">
    <property type="component" value="Unassembled WGS sequence"/>
</dbReference>
<reference evidence="2" key="1">
    <citation type="journal article" date="2020" name="mSystems">
        <title>Genome- and Community-Level Interaction Insights into Carbon Utilization and Element Cycling Functions of Hydrothermarchaeota in Hydrothermal Sediment.</title>
        <authorList>
            <person name="Zhou Z."/>
            <person name="Liu Y."/>
            <person name="Xu W."/>
            <person name="Pan J."/>
            <person name="Luo Z.H."/>
            <person name="Li M."/>
        </authorList>
    </citation>
    <scope>NUCLEOTIDE SEQUENCE [LARGE SCALE GENOMIC DNA]</scope>
    <source>
        <strain evidence="2">HyVt-324</strain>
    </source>
</reference>
<keyword evidence="1" id="KW-0812">Transmembrane</keyword>
<gene>
    <name evidence="2" type="ORF">ENH64_10605</name>
</gene>
<proteinExistence type="predicted"/>
<protein>
    <submittedName>
        <fullName evidence="2">Uncharacterized protein</fullName>
    </submittedName>
</protein>
<organism evidence="2">
    <name type="scientific">Halopseudomonas xinjiangensis</name>
    <dbReference type="NCBI Taxonomy" id="487184"/>
    <lineage>
        <taxon>Bacteria</taxon>
        <taxon>Pseudomonadati</taxon>
        <taxon>Pseudomonadota</taxon>
        <taxon>Gammaproteobacteria</taxon>
        <taxon>Pseudomonadales</taxon>
        <taxon>Pseudomonadaceae</taxon>
        <taxon>Halopseudomonas</taxon>
    </lineage>
</organism>
<evidence type="ECO:0000313" key="2">
    <source>
        <dbReference type="EMBL" id="HDZ56907.1"/>
    </source>
</evidence>
<accession>A0A7V1BPA8</accession>
<comment type="caution">
    <text evidence="2">The sequence shown here is derived from an EMBL/GenBank/DDBJ whole genome shotgun (WGS) entry which is preliminary data.</text>
</comment>
<name>A0A7V1BPA8_9GAMM</name>
<dbReference type="EMBL" id="DRFO01000024">
    <property type="protein sequence ID" value="HDZ56907.1"/>
    <property type="molecule type" value="Genomic_DNA"/>
</dbReference>
<sequence>MGLSSRFVKVWLWPIILGVLSGVGLIAALIGDGWWDFMSTLALGSAPVVCLWLGRASSNSRRKATIGAAFREAK</sequence>
<evidence type="ECO:0000256" key="1">
    <source>
        <dbReference type="SAM" id="Phobius"/>
    </source>
</evidence>
<feature type="transmembrane region" description="Helical" evidence="1">
    <location>
        <begin position="37"/>
        <end position="54"/>
    </location>
</feature>
<feature type="transmembrane region" description="Helical" evidence="1">
    <location>
        <begin position="12"/>
        <end position="31"/>
    </location>
</feature>
<keyword evidence="1" id="KW-1133">Transmembrane helix</keyword>
<dbReference type="AlphaFoldDB" id="A0A7V1BPA8"/>